<name>A0ABW7D550_9PSED</name>
<keyword evidence="4" id="KW-1185">Reference proteome</keyword>
<dbReference type="RefSeq" id="WP_394502797.1">
    <property type="nucleotide sequence ID" value="NZ_JBIEIL010000001.1"/>
</dbReference>
<sequence length="1493" mass="166433">MSTSLSSFYNKTPPRRLQDLNHLISYLHGLIDDNFNTDASELYYYPPAASELGRECKEAFRVLKKLESDEDFITHLSTPATNDQSLLGTDFLYDFLSFQLSSTKTPTPDPAEVFPIAGHSVTLRDVPVYWSIDVDVLLDIYRKVGNGLKSDGSVRFDLVLAYYALVPGRPAKHADWQRVLNNLIEHRALWLLGHHGPVSDFEHLFSAESDETIMRVVRQIEAETSRCLLANVVPVNPNGKFETLSQTTPVALLETALQSADNLQLAQRIARELNWYAAKNKQDGPANVLTKLLWRALWLSIKPGPHGNYQNELQILIEPGCSYSSIHKSLIEEFQRSLHVERPIALLAVAVMRSNVASEVWVQDIPDELPYATSSAWVNLKSGFILAESIAPGSSRHMTFEQLLNLPAEHFQAFASDIEQQRLVAAAKVRPTVEWAAAMGLFATRQTAYPTSEIELALSTLEKHEQEMLDALKNLVLSPPSRFRYASDAAYDQAFHAWLGTPRAAYKSLIKTLLAQYLPACRGDLERDEVTVYSLRLPLNDTQVEHENKANTDAVRGRCGFILRMVNPVYPATARYIEVFPRAGVVRLREDIDALPVGGEIKVEKVGSSSRTSRGAFRKGTEMPFDWEAYRDGSKPRAHQHATLIMEQVGEKFAAVAIEQRAPDVATRTLPFAANNLTSARAEELAAMIARELFYKDESAMLEDTRKATRSTDIGRDFLEDISFWGKMFVPFWGAIDDLASGDPQRIERGGLGLFTDIVSFALPIGKYLAGCTRLVSQAGRIGMRLALPKFAILTRTLLISTLRELNPLEAVSGLLRLGRFTLRKLGAAAMRQARLGIAQLRDGTVSAQHLIAVDPNTWTPRQLGDRLCTVEGIANIAMRNVGSVDATDYRLIDALSNQAFGPRYREPVTVMSNNSPLLRPYAVEPHWISGLEADSRGIFFRPEYNQKFICNIDQRGTVAVYQIRENSYGFIQETAQTGENSFSVVLVNPKNNRDVSINLSSVQPGHWYTREIRVKGGAPDDPNVTTPLHLQKWSRFSEQMLDITLKAFAKKHGLDPAAFRQFVHTQSPLKPLGQAILDRVDTARTIITYEHLRDWRTMPPDTRKTLTREGFAATHNLDPQDFIAHVNADGTFRAPGKVLEKYASNQAFNPLTAAHIEQWRMRYTASGSADTMSTFLDDNNLDPVLWSTFVNDKGQLRSAVNECLQLLAASDPEVMHARKSLPAATAKRSRPPEPPGDTGQPSPSTTGNSKRRRLESPVADEVSVADSTPSLGHHINNNAPILQDPTDVRVSLTHKLEGPIEKITITETNRFLADFHGARLKEMTRRITEDIHEWIAEEGRHHERLTERFELRRPLDGPERGLSVFAKVDIEPFDVLGPYTGKLHRSAKSVRAEILDKSTEKVRSFLYATATKNATVSGHGNSNLLSMINAVNVPGQANIGVENVGSICVGKYMVFLLAWEKIPAGTELFLDYGPEYWKAFKPAGVGSAPDPT</sequence>
<dbReference type="Proteomes" id="UP001605918">
    <property type="component" value="Unassembled WGS sequence"/>
</dbReference>
<evidence type="ECO:0000259" key="2">
    <source>
        <dbReference type="PROSITE" id="PS50280"/>
    </source>
</evidence>
<gene>
    <name evidence="3" type="ORF">ACGSLL_02445</name>
</gene>
<dbReference type="PROSITE" id="PS50280">
    <property type="entry name" value="SET"/>
    <property type="match status" value="1"/>
</dbReference>
<comment type="caution">
    <text evidence="3">The sequence shown here is derived from an EMBL/GenBank/DDBJ whole genome shotgun (WGS) entry which is preliminary data.</text>
</comment>
<evidence type="ECO:0000313" key="4">
    <source>
        <dbReference type="Proteomes" id="UP001605918"/>
    </source>
</evidence>
<organism evidence="3 4">
    <name type="scientific">Pseudomonas retamae</name>
    <dbReference type="NCBI Taxonomy" id="702110"/>
    <lineage>
        <taxon>Bacteria</taxon>
        <taxon>Pseudomonadati</taxon>
        <taxon>Pseudomonadota</taxon>
        <taxon>Gammaproteobacteria</taxon>
        <taxon>Pseudomonadales</taxon>
        <taxon>Pseudomonadaceae</taxon>
        <taxon>Pseudomonas</taxon>
    </lineage>
</organism>
<proteinExistence type="predicted"/>
<feature type="region of interest" description="Disordered" evidence="1">
    <location>
        <begin position="1219"/>
        <end position="1283"/>
    </location>
</feature>
<feature type="compositionally biased region" description="Polar residues" evidence="1">
    <location>
        <begin position="1240"/>
        <end position="1249"/>
    </location>
</feature>
<dbReference type="SUPFAM" id="SSF82199">
    <property type="entry name" value="SET domain"/>
    <property type="match status" value="1"/>
</dbReference>
<evidence type="ECO:0000313" key="3">
    <source>
        <dbReference type="EMBL" id="MFG6203198.1"/>
    </source>
</evidence>
<dbReference type="InterPro" id="IPR046341">
    <property type="entry name" value="SET_dom_sf"/>
</dbReference>
<accession>A0ABW7D550</accession>
<dbReference type="InterPro" id="IPR001214">
    <property type="entry name" value="SET_dom"/>
</dbReference>
<feature type="compositionally biased region" description="Polar residues" evidence="1">
    <location>
        <begin position="1266"/>
        <end position="1281"/>
    </location>
</feature>
<dbReference type="Gene3D" id="2.170.270.10">
    <property type="entry name" value="SET domain"/>
    <property type="match status" value="1"/>
</dbReference>
<dbReference type="EMBL" id="JBIEIL010000001">
    <property type="protein sequence ID" value="MFG6203198.1"/>
    <property type="molecule type" value="Genomic_DNA"/>
</dbReference>
<protein>
    <submittedName>
        <fullName evidence="3">SET domain-containing protein</fullName>
    </submittedName>
</protein>
<feature type="domain" description="SET" evidence="2">
    <location>
        <begin position="1348"/>
        <end position="1474"/>
    </location>
</feature>
<evidence type="ECO:0000256" key="1">
    <source>
        <dbReference type="SAM" id="MobiDB-lite"/>
    </source>
</evidence>
<reference evidence="3 4" key="1">
    <citation type="submission" date="2024-10" db="EMBL/GenBank/DDBJ databases">
        <title>Whole genome of Pseudomonas sp Strain RB5.</title>
        <authorList>
            <person name="Selami N."/>
        </authorList>
    </citation>
    <scope>NUCLEOTIDE SEQUENCE [LARGE SCALE GENOMIC DNA]</scope>
    <source>
        <strain evidence="3 4">RB5</strain>
    </source>
</reference>